<dbReference type="RefSeq" id="WP_079207797.1">
    <property type="nucleotide sequence ID" value="NZ_MVGR01000004.1"/>
</dbReference>
<proteinExistence type="predicted"/>
<evidence type="ECO:0000313" key="1">
    <source>
        <dbReference type="EMBL" id="OPF16958.1"/>
    </source>
</evidence>
<evidence type="ECO:0000313" key="2">
    <source>
        <dbReference type="Proteomes" id="UP000189835"/>
    </source>
</evidence>
<gene>
    <name evidence="1" type="ORF">B1L04_12675</name>
</gene>
<comment type="caution">
    <text evidence="1">The sequence shown here is derived from an EMBL/GenBank/DDBJ whole genome shotgun (WGS) entry which is preliminary data.</text>
</comment>
<accession>A0A1V4BRA5</accession>
<organism evidence="1 2">
    <name type="scientific">Microcystis aeruginosa KW</name>
    <dbReference type="NCBI Taxonomy" id="1960155"/>
    <lineage>
        <taxon>Bacteria</taxon>
        <taxon>Bacillati</taxon>
        <taxon>Cyanobacteriota</taxon>
        <taxon>Cyanophyceae</taxon>
        <taxon>Oscillatoriophycideae</taxon>
        <taxon>Chroococcales</taxon>
        <taxon>Microcystaceae</taxon>
        <taxon>Microcystis</taxon>
    </lineage>
</organism>
<sequence length="120" mass="13805">MTLKYLIDENVNSVYPQQLRRREPEIIVRVVGEPDTPKLGTLDPEILIWCEVMGFILVTNNRASMPVHLIAHFRQNRHVPGIFILNQDFSVGDNLLELIVIAKGSFDNEYENQIIHLPLT</sequence>
<dbReference type="Proteomes" id="UP000189835">
    <property type="component" value="Unassembled WGS sequence"/>
</dbReference>
<dbReference type="AlphaFoldDB" id="A0A1V4BRA5"/>
<protein>
    <submittedName>
        <fullName evidence="1">Uncharacterized protein</fullName>
    </submittedName>
</protein>
<dbReference type="EMBL" id="MVGR01000004">
    <property type="protein sequence ID" value="OPF16958.1"/>
    <property type="molecule type" value="Genomic_DNA"/>
</dbReference>
<reference evidence="1 2" key="1">
    <citation type="submission" date="2017-02" db="EMBL/GenBank/DDBJ databases">
        <title>Genome sequence of Microcystis aeruginosa KW.</title>
        <authorList>
            <person name="Oh H.-M."/>
            <person name="Ahn C.-Y."/>
            <person name="Jeong H."/>
            <person name="Srivastava A."/>
            <person name="Lee H.-G."/>
            <person name="Kang S.-R."/>
        </authorList>
    </citation>
    <scope>NUCLEOTIDE SEQUENCE [LARGE SCALE GENOMIC DNA]</scope>
    <source>
        <strain evidence="1 2">KW</strain>
    </source>
</reference>
<name>A0A1V4BRA5_MICAE</name>